<comment type="caution">
    <text evidence="2">The sequence shown here is derived from an EMBL/GenBank/DDBJ whole genome shotgun (WGS) entry which is preliminary data.</text>
</comment>
<accession>A0ABV1RKA9</accession>
<feature type="region of interest" description="Disordered" evidence="1">
    <location>
        <begin position="113"/>
        <end position="165"/>
    </location>
</feature>
<dbReference type="RefSeq" id="WP_350402580.1">
    <property type="nucleotide sequence ID" value="NZ_JBELOE010000265.1"/>
</dbReference>
<evidence type="ECO:0008006" key="4">
    <source>
        <dbReference type="Google" id="ProtNLM"/>
    </source>
</evidence>
<evidence type="ECO:0000313" key="3">
    <source>
        <dbReference type="Proteomes" id="UP001467690"/>
    </source>
</evidence>
<keyword evidence="3" id="KW-1185">Reference proteome</keyword>
<reference evidence="2 3" key="1">
    <citation type="submission" date="2024-06" db="EMBL/GenBank/DDBJ databases">
        <authorList>
            <person name="Chen R.Y."/>
        </authorList>
    </citation>
    <scope>NUCLEOTIDE SEQUENCE [LARGE SCALE GENOMIC DNA]</scope>
    <source>
        <strain evidence="2 3">D2</strain>
    </source>
</reference>
<gene>
    <name evidence="2" type="ORF">ABS311_16015</name>
</gene>
<feature type="compositionally biased region" description="Basic and acidic residues" evidence="1">
    <location>
        <begin position="113"/>
        <end position="134"/>
    </location>
</feature>
<proteinExistence type="predicted"/>
<dbReference type="EMBL" id="JBELOE010000265">
    <property type="protein sequence ID" value="MER2493383.1"/>
    <property type="molecule type" value="Genomic_DNA"/>
</dbReference>
<evidence type="ECO:0000313" key="2">
    <source>
        <dbReference type="EMBL" id="MER2493383.1"/>
    </source>
</evidence>
<sequence length="286" mass="32305">MNQAEIAAVWQNNIPLIDRLFYHYLRDVVSDYATKTIGVHCAIRQSTIAAAFEFIPDRGSKLPPIKLTNKQVEKMCERAVARGWISRRLDHLGNAIPMQFRLELVDTAFFRPNEEGERKGSGRGGNDRGEEFKNNHLNSDAYRNQASNEGGMKGSTKNTDDGGISSISSNNTLSNAREGVSAISVDDFQIDDLLLNQLKISAINFDNDFLQTVLVKFQSQEKFFNQLKPIQHWRKLFVGYCASWKANQRGHHANQDFSKHNSSQSNKQAVKAAIYASRQNRIIDVN</sequence>
<evidence type="ECO:0000256" key="1">
    <source>
        <dbReference type="SAM" id="MobiDB-lite"/>
    </source>
</evidence>
<protein>
    <recommendedName>
        <fullName evidence="4">DnaT DNA-binding domain-containing protein</fullName>
    </recommendedName>
</protein>
<organism evidence="2 3">
    <name type="scientific">Catenovulum sediminis</name>
    <dbReference type="NCBI Taxonomy" id="1740262"/>
    <lineage>
        <taxon>Bacteria</taxon>
        <taxon>Pseudomonadati</taxon>
        <taxon>Pseudomonadota</taxon>
        <taxon>Gammaproteobacteria</taxon>
        <taxon>Alteromonadales</taxon>
        <taxon>Alteromonadaceae</taxon>
        <taxon>Catenovulum</taxon>
    </lineage>
</organism>
<name>A0ABV1RKA9_9ALTE</name>
<dbReference type="Proteomes" id="UP001467690">
    <property type="component" value="Unassembled WGS sequence"/>
</dbReference>
<feature type="compositionally biased region" description="Polar residues" evidence="1">
    <location>
        <begin position="135"/>
        <end position="148"/>
    </location>
</feature>